<evidence type="ECO:0000256" key="2">
    <source>
        <dbReference type="ARBA" id="ARBA00009085"/>
    </source>
</evidence>
<dbReference type="GO" id="GO:0016579">
    <property type="term" value="P:protein deubiquitination"/>
    <property type="evidence" value="ECO:0007669"/>
    <property type="project" value="InterPro"/>
</dbReference>
<dbReference type="Proteomes" id="UP000245383">
    <property type="component" value="Unassembled WGS sequence"/>
</dbReference>
<evidence type="ECO:0000313" key="9">
    <source>
        <dbReference type="EMBL" id="PVU96106.1"/>
    </source>
</evidence>
<comment type="caution">
    <text evidence="9">The sequence shown here is derived from an EMBL/GenBank/DDBJ whole genome shotgun (WGS) entry which is preliminary data.</text>
</comment>
<feature type="domain" description="USP" evidence="8">
    <location>
        <begin position="469"/>
        <end position="678"/>
    </location>
</feature>
<dbReference type="GO" id="GO:0006508">
    <property type="term" value="P:proteolysis"/>
    <property type="evidence" value="ECO:0007669"/>
    <property type="project" value="UniProtKB-KW"/>
</dbReference>
<evidence type="ECO:0000256" key="7">
    <source>
        <dbReference type="ARBA" id="ARBA00022807"/>
    </source>
</evidence>
<dbReference type="Pfam" id="PF00443">
    <property type="entry name" value="UCH"/>
    <property type="match status" value="1"/>
</dbReference>
<evidence type="ECO:0000256" key="5">
    <source>
        <dbReference type="ARBA" id="ARBA00022786"/>
    </source>
</evidence>
<dbReference type="PANTHER" id="PTHR21646:SF24">
    <property type="entry name" value="UBIQUITIN CARBOXYL-TERMINAL HYDROLASE"/>
    <property type="match status" value="1"/>
</dbReference>
<dbReference type="EMBL" id="MBFR01000040">
    <property type="protein sequence ID" value="PVU96106.1"/>
    <property type="molecule type" value="Genomic_DNA"/>
</dbReference>
<gene>
    <name evidence="9" type="ORF">BB561_001382</name>
</gene>
<evidence type="ECO:0000259" key="8">
    <source>
        <dbReference type="PROSITE" id="PS50235"/>
    </source>
</evidence>
<sequence length="678" mass="77438">MEKEPSPATPEDDVSRFKKRKHTNLSASINDLQSPEYRVLENATTIKDLSENTLNLSNSSFNLSSISNNFLCESMDIIFWILKTKLSEVELKKNKMQVFYLVDYTWLYQIKSHLEQEQECNLLNLPSEYSSAKDYNSNKLNFFKEIKIHETIAILHSLLSNGITKGIKLGMIHSSIWNLLGNCFEAPKLSFKQQVSISKLNNSYKVTLGELEIFTYPKNKHSLIEIYEKDHIKTSWLSLLEYYLKNNDFDNKSATSYEESKLSLFHQTLTNSFEFDSVSEARYGLGYTEKSTRSNDLENISIITKDFCNDNSNQVDTSSNNLFDHNDDLTKELKQKLNMTADVDYIQFNQPHNDIQLNFNNSTNSKSAKSTHVLEISDISSSSTPKVSQEIDFNFLSNDITPVSHLSAQFDLNSVDNSVQEDSVNNGFNSVEFTSLLGEIESKNSKSLQVNSINTDLDNTSKRVLPGLCGLVNLGNTCYMNSALQCLSNTWELTDYFLSDVFLTQINRGNPLGMKGRFAEEYSVFLKNLWGINKGVYTPRNFKNTIGKFLRQFAGYQQQDAPEFLSLFLDGLHEDLNIIIDKPYIKLPDSNSRPDAEVSNEQWDAYKKRNDSVIVDLFQGQLKSSLTCLKCNKNSTTFDPFMYMTLLLPADHRFDISVIFVPADVTHRPIKVSSYTYN</sequence>
<dbReference type="InterPro" id="IPR028889">
    <property type="entry name" value="USP"/>
</dbReference>
<dbReference type="InterPro" id="IPR038765">
    <property type="entry name" value="Papain-like_cys_pep_sf"/>
</dbReference>
<dbReference type="PROSITE" id="PS50235">
    <property type="entry name" value="USP_3"/>
    <property type="match status" value="1"/>
</dbReference>
<dbReference type="InterPro" id="IPR001394">
    <property type="entry name" value="Peptidase_C19_UCH"/>
</dbReference>
<protein>
    <recommendedName>
        <fullName evidence="3">ubiquitinyl hydrolase 1</fullName>
        <ecNumber evidence="3">3.4.19.12</ecNumber>
    </recommendedName>
</protein>
<evidence type="ECO:0000256" key="6">
    <source>
        <dbReference type="ARBA" id="ARBA00022801"/>
    </source>
</evidence>
<dbReference type="EC" id="3.4.19.12" evidence="3"/>
<reference evidence="9 10" key="1">
    <citation type="journal article" date="2018" name="MBio">
        <title>Comparative Genomics Reveals the Core Gene Toolbox for the Fungus-Insect Symbiosis.</title>
        <authorList>
            <person name="Wang Y."/>
            <person name="Stata M."/>
            <person name="Wang W."/>
            <person name="Stajich J.E."/>
            <person name="White M.M."/>
            <person name="Moncalvo J.M."/>
        </authorList>
    </citation>
    <scope>NUCLEOTIDE SEQUENCE [LARGE SCALE GENOMIC DNA]</scope>
    <source>
        <strain evidence="9 10">SWE-8-4</strain>
    </source>
</reference>
<evidence type="ECO:0000256" key="4">
    <source>
        <dbReference type="ARBA" id="ARBA00022670"/>
    </source>
</evidence>
<evidence type="ECO:0000256" key="1">
    <source>
        <dbReference type="ARBA" id="ARBA00000707"/>
    </source>
</evidence>
<keyword evidence="5" id="KW-0833">Ubl conjugation pathway</keyword>
<dbReference type="PANTHER" id="PTHR21646">
    <property type="entry name" value="UBIQUITIN CARBOXYL-TERMINAL HYDROLASE"/>
    <property type="match status" value="1"/>
</dbReference>
<dbReference type="SUPFAM" id="SSF54001">
    <property type="entry name" value="Cysteine proteinases"/>
    <property type="match status" value="1"/>
</dbReference>
<keyword evidence="7" id="KW-0788">Thiol protease</keyword>
<dbReference type="GO" id="GO:0004843">
    <property type="term" value="F:cysteine-type deubiquitinase activity"/>
    <property type="evidence" value="ECO:0007669"/>
    <property type="project" value="UniProtKB-EC"/>
</dbReference>
<name>A0A2T9YUY9_9FUNG</name>
<dbReference type="InterPro" id="IPR018200">
    <property type="entry name" value="USP_CS"/>
</dbReference>
<accession>A0A2T9YUY9</accession>
<dbReference type="OrthoDB" id="292964at2759"/>
<proteinExistence type="inferred from homology"/>
<dbReference type="Gene3D" id="3.90.70.10">
    <property type="entry name" value="Cysteine proteinases"/>
    <property type="match status" value="1"/>
</dbReference>
<dbReference type="PROSITE" id="PS00972">
    <property type="entry name" value="USP_1"/>
    <property type="match status" value="1"/>
</dbReference>
<comment type="similarity">
    <text evidence="2">Belongs to the peptidase C19 family.</text>
</comment>
<comment type="catalytic activity">
    <reaction evidence="1">
        <text>Thiol-dependent hydrolysis of ester, thioester, amide, peptide and isopeptide bonds formed by the C-terminal Gly of ubiquitin (a 76-residue protein attached to proteins as an intracellular targeting signal).</text>
        <dbReference type="EC" id="3.4.19.12"/>
    </reaction>
</comment>
<keyword evidence="6" id="KW-0378">Hydrolase</keyword>
<evidence type="ECO:0000313" key="10">
    <source>
        <dbReference type="Proteomes" id="UP000245383"/>
    </source>
</evidence>
<evidence type="ECO:0000256" key="3">
    <source>
        <dbReference type="ARBA" id="ARBA00012759"/>
    </source>
</evidence>
<keyword evidence="10" id="KW-1185">Reference proteome</keyword>
<dbReference type="STRING" id="133385.A0A2T9YUY9"/>
<dbReference type="InterPro" id="IPR050185">
    <property type="entry name" value="Ub_carboxyl-term_hydrolase"/>
</dbReference>
<dbReference type="AlphaFoldDB" id="A0A2T9YUY9"/>
<keyword evidence="4" id="KW-0645">Protease</keyword>
<organism evidence="9 10">
    <name type="scientific">Smittium simulii</name>
    <dbReference type="NCBI Taxonomy" id="133385"/>
    <lineage>
        <taxon>Eukaryota</taxon>
        <taxon>Fungi</taxon>
        <taxon>Fungi incertae sedis</taxon>
        <taxon>Zoopagomycota</taxon>
        <taxon>Kickxellomycotina</taxon>
        <taxon>Harpellomycetes</taxon>
        <taxon>Harpellales</taxon>
        <taxon>Legeriomycetaceae</taxon>
        <taxon>Smittium</taxon>
    </lineage>
</organism>